<evidence type="ECO:0000313" key="1">
    <source>
        <dbReference type="EMBL" id="PNR41606.1"/>
    </source>
</evidence>
<organism evidence="1">
    <name type="scientific">Physcomitrium patens</name>
    <name type="common">Spreading-leaved earth moss</name>
    <name type="synonym">Physcomitrella patens</name>
    <dbReference type="NCBI Taxonomy" id="3218"/>
    <lineage>
        <taxon>Eukaryota</taxon>
        <taxon>Viridiplantae</taxon>
        <taxon>Streptophyta</taxon>
        <taxon>Embryophyta</taxon>
        <taxon>Bryophyta</taxon>
        <taxon>Bryophytina</taxon>
        <taxon>Bryopsida</taxon>
        <taxon>Funariidae</taxon>
        <taxon>Funariales</taxon>
        <taxon>Funariaceae</taxon>
        <taxon>Physcomitrium</taxon>
    </lineage>
</organism>
<dbReference type="EMBL" id="ABEU02000014">
    <property type="protein sequence ID" value="PNR41606.1"/>
    <property type="molecule type" value="Genomic_DNA"/>
</dbReference>
<name>A0A2K1JK34_PHYPA</name>
<evidence type="ECO:0000313" key="3">
    <source>
        <dbReference type="Proteomes" id="UP000006727"/>
    </source>
</evidence>
<keyword evidence="3" id="KW-1185">Reference proteome</keyword>
<protein>
    <submittedName>
        <fullName evidence="1 2">Uncharacterized protein</fullName>
    </submittedName>
</protein>
<reference evidence="1 3" key="1">
    <citation type="journal article" date="2008" name="Science">
        <title>The Physcomitrella genome reveals evolutionary insights into the conquest of land by plants.</title>
        <authorList>
            <person name="Rensing S."/>
            <person name="Lang D."/>
            <person name="Zimmer A."/>
            <person name="Terry A."/>
            <person name="Salamov A."/>
            <person name="Shapiro H."/>
            <person name="Nishiyama T."/>
            <person name="Perroud P.-F."/>
            <person name="Lindquist E."/>
            <person name="Kamisugi Y."/>
            <person name="Tanahashi T."/>
            <person name="Sakakibara K."/>
            <person name="Fujita T."/>
            <person name="Oishi K."/>
            <person name="Shin-I T."/>
            <person name="Kuroki Y."/>
            <person name="Toyoda A."/>
            <person name="Suzuki Y."/>
            <person name="Hashimoto A."/>
            <person name="Yamaguchi K."/>
            <person name="Sugano A."/>
            <person name="Kohara Y."/>
            <person name="Fujiyama A."/>
            <person name="Anterola A."/>
            <person name="Aoki S."/>
            <person name="Ashton N."/>
            <person name="Barbazuk W.B."/>
            <person name="Barker E."/>
            <person name="Bennetzen J."/>
            <person name="Bezanilla M."/>
            <person name="Blankenship R."/>
            <person name="Cho S.H."/>
            <person name="Dutcher S."/>
            <person name="Estelle M."/>
            <person name="Fawcett J.A."/>
            <person name="Gundlach H."/>
            <person name="Hanada K."/>
            <person name="Heyl A."/>
            <person name="Hicks K.A."/>
            <person name="Hugh J."/>
            <person name="Lohr M."/>
            <person name="Mayer K."/>
            <person name="Melkozernov A."/>
            <person name="Murata T."/>
            <person name="Nelson D."/>
            <person name="Pils B."/>
            <person name="Prigge M."/>
            <person name="Reiss B."/>
            <person name="Renner T."/>
            <person name="Rombauts S."/>
            <person name="Rushton P."/>
            <person name="Sanderfoot A."/>
            <person name="Schween G."/>
            <person name="Shiu S.-H."/>
            <person name="Stueber K."/>
            <person name="Theodoulou F.L."/>
            <person name="Tu H."/>
            <person name="Van de Peer Y."/>
            <person name="Verrier P.J."/>
            <person name="Waters E."/>
            <person name="Wood A."/>
            <person name="Yang L."/>
            <person name="Cove D."/>
            <person name="Cuming A."/>
            <person name="Hasebe M."/>
            <person name="Lucas S."/>
            <person name="Mishler D.B."/>
            <person name="Reski R."/>
            <person name="Grigoriev I."/>
            <person name="Quatrano R.S."/>
            <person name="Boore J.L."/>
        </authorList>
    </citation>
    <scope>NUCLEOTIDE SEQUENCE [LARGE SCALE GENOMIC DNA]</scope>
    <source>
        <strain evidence="2 3">cv. Gransden 2004</strain>
    </source>
</reference>
<dbReference type="Proteomes" id="UP000006727">
    <property type="component" value="Chromosome 14"/>
</dbReference>
<reference evidence="2" key="3">
    <citation type="submission" date="2020-12" db="UniProtKB">
        <authorList>
            <consortium name="EnsemblPlants"/>
        </authorList>
    </citation>
    <scope>IDENTIFICATION</scope>
</reference>
<dbReference type="AlphaFoldDB" id="A0A2K1JK34"/>
<dbReference type="InParanoid" id="A0A2K1JK34"/>
<sequence>MNPSSIEAHDNSIADSFSSRLLAALSNPSIRIGPFTWHYLRETEISYWLPLLSTVEVPGTFAELSVPLTRKRTGICRHHWKFWSSFIFDAAFTA</sequence>
<dbReference type="EnsemblPlants" id="Pp3c14_25140V3.1">
    <property type="protein sequence ID" value="Pp3c14_25140V3.1"/>
    <property type="gene ID" value="Pp3c14_25140"/>
</dbReference>
<gene>
    <name evidence="1" type="ORF">PHYPA_019009</name>
</gene>
<accession>A0A2K1JK34</accession>
<dbReference type="Gramene" id="Pp3c14_25140V3.1">
    <property type="protein sequence ID" value="Pp3c14_25140V3.1"/>
    <property type="gene ID" value="Pp3c14_25140"/>
</dbReference>
<proteinExistence type="predicted"/>
<evidence type="ECO:0000313" key="2">
    <source>
        <dbReference type="EnsemblPlants" id="Pp3c14_25140V3.1"/>
    </source>
</evidence>
<reference evidence="1 3" key="2">
    <citation type="journal article" date="2018" name="Plant J.">
        <title>The Physcomitrella patens chromosome-scale assembly reveals moss genome structure and evolution.</title>
        <authorList>
            <person name="Lang D."/>
            <person name="Ullrich K.K."/>
            <person name="Murat F."/>
            <person name="Fuchs J."/>
            <person name="Jenkins J."/>
            <person name="Haas F.B."/>
            <person name="Piednoel M."/>
            <person name="Gundlach H."/>
            <person name="Van Bel M."/>
            <person name="Meyberg R."/>
            <person name="Vives C."/>
            <person name="Morata J."/>
            <person name="Symeonidi A."/>
            <person name="Hiss M."/>
            <person name="Muchero W."/>
            <person name="Kamisugi Y."/>
            <person name="Saleh O."/>
            <person name="Blanc G."/>
            <person name="Decker E.L."/>
            <person name="van Gessel N."/>
            <person name="Grimwood J."/>
            <person name="Hayes R.D."/>
            <person name="Graham S.W."/>
            <person name="Gunter L.E."/>
            <person name="McDaniel S.F."/>
            <person name="Hoernstein S.N.W."/>
            <person name="Larsson A."/>
            <person name="Li F.W."/>
            <person name="Perroud P.F."/>
            <person name="Phillips J."/>
            <person name="Ranjan P."/>
            <person name="Rokshar D.S."/>
            <person name="Rothfels C.J."/>
            <person name="Schneider L."/>
            <person name="Shu S."/>
            <person name="Stevenson D.W."/>
            <person name="Thummler F."/>
            <person name="Tillich M."/>
            <person name="Villarreal Aguilar J.C."/>
            <person name="Widiez T."/>
            <person name="Wong G.K."/>
            <person name="Wymore A."/>
            <person name="Zhang Y."/>
            <person name="Zimmer A.D."/>
            <person name="Quatrano R.S."/>
            <person name="Mayer K.F.X."/>
            <person name="Goodstein D."/>
            <person name="Casacuberta J.M."/>
            <person name="Vandepoele K."/>
            <person name="Reski R."/>
            <person name="Cuming A.C."/>
            <person name="Tuskan G.A."/>
            <person name="Maumus F."/>
            <person name="Salse J."/>
            <person name="Schmutz J."/>
            <person name="Rensing S.A."/>
        </authorList>
    </citation>
    <scope>NUCLEOTIDE SEQUENCE [LARGE SCALE GENOMIC DNA]</scope>
    <source>
        <strain evidence="2 3">cv. Gransden 2004</strain>
    </source>
</reference>